<keyword evidence="3" id="KW-0808">Transferase</keyword>
<evidence type="ECO:0000256" key="4">
    <source>
        <dbReference type="ARBA" id="ARBA00022741"/>
    </source>
</evidence>
<dbReference type="Pfam" id="PF00871">
    <property type="entry name" value="Acetate_kinase"/>
    <property type="match status" value="1"/>
</dbReference>
<dbReference type="GO" id="GO:0005524">
    <property type="term" value="F:ATP binding"/>
    <property type="evidence" value="ECO:0007669"/>
    <property type="project" value="UniProtKB-KW"/>
</dbReference>
<accession>J9FA70</accession>
<dbReference type="InterPro" id="IPR043129">
    <property type="entry name" value="ATPase_NBD"/>
</dbReference>
<dbReference type="HAMAP" id="MF_00542">
    <property type="entry name" value="Butyrate_kinase"/>
    <property type="match status" value="1"/>
</dbReference>
<organism evidence="8">
    <name type="scientific">gut metagenome</name>
    <dbReference type="NCBI Taxonomy" id="749906"/>
    <lineage>
        <taxon>unclassified sequences</taxon>
        <taxon>metagenomes</taxon>
        <taxon>organismal metagenomes</taxon>
    </lineage>
</organism>
<gene>
    <name evidence="8" type="ORF">EVA_20090</name>
</gene>
<dbReference type="AlphaFoldDB" id="J9FA70"/>
<dbReference type="NCBIfam" id="TIGR02707">
    <property type="entry name" value="butyr_kinase"/>
    <property type="match status" value="1"/>
</dbReference>
<dbReference type="EMBL" id="AMCI01007938">
    <property type="protein sequence ID" value="EJW91806.1"/>
    <property type="molecule type" value="Genomic_DNA"/>
</dbReference>
<dbReference type="Gene3D" id="3.30.420.40">
    <property type="match status" value="2"/>
</dbReference>
<dbReference type="CDD" id="cd24011">
    <property type="entry name" value="ASKHA_NBD_BK"/>
    <property type="match status" value="1"/>
</dbReference>
<reference evidence="8" key="1">
    <citation type="journal article" date="2012" name="PLoS ONE">
        <title>Gene sets for utilization of primary and secondary nutrition supplies in the distal gut of endangered iberian lynx.</title>
        <authorList>
            <person name="Alcaide M."/>
            <person name="Messina E."/>
            <person name="Richter M."/>
            <person name="Bargiela R."/>
            <person name="Peplies J."/>
            <person name="Huws S.A."/>
            <person name="Newbold C.J."/>
            <person name="Golyshin P.N."/>
            <person name="Simon M.A."/>
            <person name="Lopez G."/>
            <person name="Yakimov M.M."/>
            <person name="Ferrer M."/>
        </authorList>
    </citation>
    <scope>NUCLEOTIDE SEQUENCE</scope>
</reference>
<sequence>MLSSSPYRILVINPGSTSTKVAVYHDDQPYLVSNISHSPEELRPFREAMAQRDFRKRLILNWLEKNGITKPFDAIIGRGGLAKPVPGGVYRVNRQMCEDTYSAMRKHACNLGCIIAYELSLQQPNQCPAFMADPGVVDEMVPEARISGSPLMPRICIWHALNQRATARRFARSQGKHYEDFNLIICHLGGGISVAAHEHGKAIDANNALDGEGPFSPERAGTLPAADLIHLCFSGKYTEEELKHRVAGQAGLMAHLGTTDVRTIMKKIEGGDTHAKLLIDAMIFQVAKSIAAEGAVLKGKIDAILLTGGIAYCEYITAQLKERVGFIAPIHIFPGENEMEALALNALAVLRGEREAKDYA</sequence>
<proteinExistence type="inferred from homology"/>
<comment type="caution">
    <text evidence="8">The sequence shown here is derived from an EMBL/GenBank/DDBJ whole genome shotgun (WGS) entry which is preliminary data.</text>
</comment>
<name>J9FA70_9ZZZZ</name>
<keyword evidence="2" id="KW-0963">Cytoplasm</keyword>
<evidence type="ECO:0000256" key="2">
    <source>
        <dbReference type="ARBA" id="ARBA00022490"/>
    </source>
</evidence>
<dbReference type="PROSITE" id="PS01075">
    <property type="entry name" value="ACETATE_KINASE_1"/>
    <property type="match status" value="1"/>
</dbReference>
<dbReference type="PANTHER" id="PTHR21060:SF3">
    <property type="entry name" value="BUTYRATE KINASE 2-RELATED"/>
    <property type="match status" value="1"/>
</dbReference>
<evidence type="ECO:0000313" key="8">
    <source>
        <dbReference type="EMBL" id="EJW91806.1"/>
    </source>
</evidence>
<dbReference type="GO" id="GO:0047761">
    <property type="term" value="F:butyrate kinase activity"/>
    <property type="evidence" value="ECO:0007669"/>
    <property type="project" value="UniProtKB-EC"/>
</dbReference>
<dbReference type="SUPFAM" id="SSF53067">
    <property type="entry name" value="Actin-like ATPase domain"/>
    <property type="match status" value="2"/>
</dbReference>
<keyword evidence="4" id="KW-0547">Nucleotide-binding</keyword>
<dbReference type="PRINTS" id="PR00471">
    <property type="entry name" value="ACETATEKNASE"/>
</dbReference>
<dbReference type="InterPro" id="IPR011245">
    <property type="entry name" value="Butyrate_kin"/>
</dbReference>
<dbReference type="InterPro" id="IPR023865">
    <property type="entry name" value="Aliphatic_acid_kinase_CS"/>
</dbReference>
<dbReference type="InterPro" id="IPR000890">
    <property type="entry name" value="Aliphatic_acid_kin_short-chain"/>
</dbReference>
<dbReference type="GO" id="GO:0005737">
    <property type="term" value="C:cytoplasm"/>
    <property type="evidence" value="ECO:0007669"/>
    <property type="project" value="UniProtKB-SubCell"/>
</dbReference>
<protein>
    <submittedName>
        <fullName evidence="8">Butyrate kinase</fullName>
    </submittedName>
</protein>
<dbReference type="GO" id="GO:0008776">
    <property type="term" value="F:acetate kinase activity"/>
    <property type="evidence" value="ECO:0007669"/>
    <property type="project" value="TreeGrafter"/>
</dbReference>
<dbReference type="NCBIfam" id="NF002834">
    <property type="entry name" value="PRK03011.1-5"/>
    <property type="match status" value="1"/>
</dbReference>
<evidence type="ECO:0000256" key="6">
    <source>
        <dbReference type="ARBA" id="ARBA00022840"/>
    </source>
</evidence>
<comment type="catalytic activity">
    <reaction evidence="7">
        <text>butanoate + ATP = butanoyl phosphate + ADP</text>
        <dbReference type="Rhea" id="RHEA:13585"/>
        <dbReference type="ChEBI" id="CHEBI:17968"/>
        <dbReference type="ChEBI" id="CHEBI:30616"/>
        <dbReference type="ChEBI" id="CHEBI:58079"/>
        <dbReference type="ChEBI" id="CHEBI:456216"/>
        <dbReference type="EC" id="2.7.2.7"/>
    </reaction>
</comment>
<dbReference type="PROSITE" id="PS01076">
    <property type="entry name" value="ACETATE_KINASE_2"/>
    <property type="match status" value="1"/>
</dbReference>
<evidence type="ECO:0000256" key="7">
    <source>
        <dbReference type="ARBA" id="ARBA00048596"/>
    </source>
</evidence>
<dbReference type="GO" id="GO:0006083">
    <property type="term" value="P:acetate metabolic process"/>
    <property type="evidence" value="ECO:0007669"/>
    <property type="project" value="TreeGrafter"/>
</dbReference>
<dbReference type="PIRSF" id="PIRSF036458">
    <property type="entry name" value="Butyrate_kin"/>
    <property type="match status" value="1"/>
</dbReference>
<evidence type="ECO:0000256" key="1">
    <source>
        <dbReference type="ARBA" id="ARBA00004496"/>
    </source>
</evidence>
<keyword evidence="6" id="KW-0067">ATP-binding</keyword>
<keyword evidence="5 8" id="KW-0418">Kinase</keyword>
<comment type="subcellular location">
    <subcellularLocation>
        <location evidence="1">Cytoplasm</location>
    </subcellularLocation>
</comment>
<evidence type="ECO:0000256" key="5">
    <source>
        <dbReference type="ARBA" id="ARBA00022777"/>
    </source>
</evidence>
<evidence type="ECO:0000256" key="3">
    <source>
        <dbReference type="ARBA" id="ARBA00022679"/>
    </source>
</evidence>
<dbReference type="PANTHER" id="PTHR21060">
    <property type="entry name" value="ACETATE KINASE"/>
    <property type="match status" value="1"/>
</dbReference>